<dbReference type="PROSITE" id="PS00518">
    <property type="entry name" value="ZF_RING_1"/>
    <property type="match status" value="1"/>
</dbReference>
<feature type="repeat" description="WD" evidence="5">
    <location>
        <begin position="959"/>
        <end position="999"/>
    </location>
</feature>
<feature type="region of interest" description="Disordered" evidence="7">
    <location>
        <begin position="598"/>
        <end position="619"/>
    </location>
</feature>
<evidence type="ECO:0000256" key="2">
    <source>
        <dbReference type="ARBA" id="ARBA00022771"/>
    </source>
</evidence>
<evidence type="ECO:0000259" key="8">
    <source>
        <dbReference type="PROSITE" id="PS50089"/>
    </source>
</evidence>
<dbReference type="SMART" id="SM00320">
    <property type="entry name" value="WD40"/>
    <property type="match status" value="7"/>
</dbReference>
<dbReference type="InterPro" id="IPR013083">
    <property type="entry name" value="Znf_RING/FYVE/PHD"/>
</dbReference>
<dbReference type="SUPFAM" id="SSF57850">
    <property type="entry name" value="RING/U-box"/>
    <property type="match status" value="1"/>
</dbReference>
<feature type="compositionally biased region" description="Polar residues" evidence="7">
    <location>
        <begin position="14"/>
        <end position="23"/>
    </location>
</feature>
<feature type="region of interest" description="Disordered" evidence="7">
    <location>
        <begin position="259"/>
        <end position="281"/>
    </location>
</feature>
<dbReference type="InterPro" id="IPR015943">
    <property type="entry name" value="WD40/YVTN_repeat-like_dom_sf"/>
</dbReference>
<feature type="compositionally biased region" description="Low complexity" evidence="7">
    <location>
        <begin position="428"/>
        <end position="446"/>
    </location>
</feature>
<keyword evidence="1" id="KW-0479">Metal-binding</keyword>
<dbReference type="SMART" id="SM00504">
    <property type="entry name" value="Ubox"/>
    <property type="match status" value="1"/>
</dbReference>
<evidence type="ECO:0000256" key="6">
    <source>
        <dbReference type="SAM" id="Coils"/>
    </source>
</evidence>
<feature type="compositionally biased region" description="Polar residues" evidence="7">
    <location>
        <begin position="603"/>
        <end position="618"/>
    </location>
</feature>
<protein>
    <recommendedName>
        <fullName evidence="8">RING-type domain-containing protein</fullName>
    </recommendedName>
</protein>
<dbReference type="Pfam" id="PF00400">
    <property type="entry name" value="WD40"/>
    <property type="match status" value="3"/>
</dbReference>
<sequence length="1087" mass="115283">MSTGQRAREPGNGQRPTTRTGENQGIGLTEGDLQCPICMSLPADPFVTACGHSFCHTCLSKHLAQRKTCPSCSTFLTLDRCFPNFALQQVIAKAEVVQQGRKQNPADALRVWLGTEQAKLPMEDLDALLALLTERKGQAEQHATARNMKLLLTFLQHSRKRKSRRLRELQNEIGWLDADLETATAAPADDFLPGLLDQHDLPTPSVSTLPLANGFHTYAPAQEHPATATPGGASSLHHVARVSCSGAPWKVTSHAVNGQTVSQGTPAGGNAVTGQHPHAHQPNWDALSRAPLQQQGLQASPFAAAQAARSPMHAEGGVAGSPRAAANGDALIPGLSLATELSLPEGLPLSAYPVPTGPAGLASAPSQSPPPNMGSSGHGWRSGAAAQAASPAGSDKSADAKPASPANPARSAHARAASPAGSVKSADARAASPADARGASPARPSRLGAQPCNPDEVVMGPPPRVHPLPGHRLQSGLHHHARGTADRSLHGVVPRAGASSRPRDAAGLALPAAEDVAASVRLKKRRVTAHLGDLQDAYIRMREQASSASRAHQHTRGHHQLAPSSTHHAAAAPPVSDHATHAAFHRLHLPHTHAAPWAATPASESAISMPHSSHQLPSADSLGHLHQQLGSASSSRHPHIPNGVSRAAAAGLNADGGNYPMHAGWSHQQELPHQLPGTSQHASPHAASLENGHTSSENHTHHHAGRGLDDHTPHHDMGHGHGSSREHAADTPNHHQHGAAIGPVLENPGLAEFSRVLATFIRSNKLEVVAQLLRPASRQQSAAILSSIEFNAESKLFATAGVSKQISFYDFPSIQADPAAASQDPVMELTSRWKLSCIAWNQMSSSSLLSADYEGCVALWDVGRGQGQSIVEYDAHERRIWSAAFCPMKADQFVSGSDDGCVKVWSSQQQKSLAEIDVRANVCTVQWNPITSHELAVGSANHDVHLYDLRRHNEPTFIFKAHQKAVSYVRYLSSTELVSASTDSTLRLLDTQRQTAVRTYSGHTNEKNFVGLSSSGDFMACGSETNEVYVYNKNLAKPVAKKCFSHPAPPGPHDFPPFISSVCWKPHASLLLAANSEGTIKIFKLTS</sequence>
<feature type="region of interest" description="Disordered" evidence="7">
    <location>
        <begin position="358"/>
        <end position="488"/>
    </location>
</feature>
<keyword evidence="10" id="KW-1185">Reference proteome</keyword>
<keyword evidence="2 4" id="KW-0863">Zinc-finger</keyword>
<dbReference type="InterPro" id="IPR001841">
    <property type="entry name" value="Znf_RING"/>
</dbReference>
<evidence type="ECO:0000313" key="10">
    <source>
        <dbReference type="Proteomes" id="UP001438707"/>
    </source>
</evidence>
<proteinExistence type="predicted"/>
<keyword evidence="6" id="KW-0175">Coiled coil</keyword>
<dbReference type="PROSITE" id="PS50294">
    <property type="entry name" value="WD_REPEATS_REGION"/>
    <property type="match status" value="1"/>
</dbReference>
<evidence type="ECO:0000313" key="9">
    <source>
        <dbReference type="EMBL" id="KAK9832969.1"/>
    </source>
</evidence>
<dbReference type="GO" id="GO:0016567">
    <property type="term" value="P:protein ubiquitination"/>
    <property type="evidence" value="ECO:0007669"/>
    <property type="project" value="InterPro"/>
</dbReference>
<comment type="caution">
    <text evidence="9">The sequence shown here is derived from an EMBL/GenBank/DDBJ whole genome shotgun (WGS) entry which is preliminary data.</text>
</comment>
<dbReference type="PANTHER" id="PTHR44080:SF1">
    <property type="entry name" value="E3 UBIQUITIN-PROTEIN LIGASE COP1"/>
    <property type="match status" value="1"/>
</dbReference>
<feature type="compositionally biased region" description="Polar residues" evidence="7">
    <location>
        <begin position="666"/>
        <end position="682"/>
    </location>
</feature>
<feature type="domain" description="RING-type" evidence="8">
    <location>
        <begin position="35"/>
        <end position="73"/>
    </location>
</feature>
<dbReference type="GO" id="GO:0043161">
    <property type="term" value="P:proteasome-mediated ubiquitin-dependent protein catabolic process"/>
    <property type="evidence" value="ECO:0007669"/>
    <property type="project" value="TreeGrafter"/>
</dbReference>
<evidence type="ECO:0000256" key="7">
    <source>
        <dbReference type="SAM" id="MobiDB-lite"/>
    </source>
</evidence>
<keyword evidence="3" id="KW-0862">Zinc</keyword>
<dbReference type="InterPro" id="IPR018957">
    <property type="entry name" value="Znf_C3HC4_RING-type"/>
</dbReference>
<keyword evidence="5" id="KW-0853">WD repeat</keyword>
<dbReference type="CDD" id="cd16504">
    <property type="entry name" value="RING-HC_COP1"/>
    <property type="match status" value="1"/>
</dbReference>
<organism evidence="9 10">
    <name type="scientific">Apatococcus lobatus</name>
    <dbReference type="NCBI Taxonomy" id="904363"/>
    <lineage>
        <taxon>Eukaryota</taxon>
        <taxon>Viridiplantae</taxon>
        <taxon>Chlorophyta</taxon>
        <taxon>core chlorophytes</taxon>
        <taxon>Trebouxiophyceae</taxon>
        <taxon>Chlorellales</taxon>
        <taxon>Chlorellaceae</taxon>
        <taxon>Apatococcus</taxon>
    </lineage>
</organism>
<dbReference type="InterPro" id="IPR001680">
    <property type="entry name" value="WD40_rpt"/>
</dbReference>
<dbReference type="AlphaFoldDB" id="A0AAW1RGS1"/>
<feature type="repeat" description="WD" evidence="5">
    <location>
        <begin position="873"/>
        <end position="915"/>
    </location>
</feature>
<dbReference type="Proteomes" id="UP001438707">
    <property type="component" value="Unassembled WGS sequence"/>
</dbReference>
<accession>A0AAW1RGS1</accession>
<dbReference type="InterPro" id="IPR036322">
    <property type="entry name" value="WD40_repeat_dom_sf"/>
</dbReference>
<feature type="compositionally biased region" description="Low complexity" evidence="7">
    <location>
        <begin position="382"/>
        <end position="422"/>
    </location>
</feature>
<feature type="region of interest" description="Disordered" evidence="7">
    <location>
        <begin position="543"/>
        <end position="576"/>
    </location>
</feature>
<feature type="compositionally biased region" description="Basic and acidic residues" evidence="7">
    <location>
        <begin position="706"/>
        <end position="733"/>
    </location>
</feature>
<evidence type="ECO:0000256" key="3">
    <source>
        <dbReference type="ARBA" id="ARBA00022833"/>
    </source>
</evidence>
<reference evidence="9 10" key="1">
    <citation type="journal article" date="2024" name="Nat. Commun.">
        <title>Phylogenomics reveals the evolutionary origins of lichenization in chlorophyte algae.</title>
        <authorList>
            <person name="Puginier C."/>
            <person name="Libourel C."/>
            <person name="Otte J."/>
            <person name="Skaloud P."/>
            <person name="Haon M."/>
            <person name="Grisel S."/>
            <person name="Petersen M."/>
            <person name="Berrin J.G."/>
            <person name="Delaux P.M."/>
            <person name="Dal Grande F."/>
            <person name="Keller J."/>
        </authorList>
    </citation>
    <scope>NUCLEOTIDE SEQUENCE [LARGE SCALE GENOMIC DNA]</scope>
    <source>
        <strain evidence="9 10">SAG 2145</strain>
    </source>
</reference>
<dbReference type="InterPro" id="IPR017907">
    <property type="entry name" value="Znf_RING_CS"/>
</dbReference>
<evidence type="ECO:0000256" key="5">
    <source>
        <dbReference type="PROSITE-ProRule" id="PRU00221"/>
    </source>
</evidence>
<dbReference type="PROSITE" id="PS50089">
    <property type="entry name" value="ZF_RING_2"/>
    <property type="match status" value="1"/>
</dbReference>
<dbReference type="Pfam" id="PF00097">
    <property type="entry name" value="zf-C3HC4"/>
    <property type="match status" value="1"/>
</dbReference>
<gene>
    <name evidence="9" type="ORF">WJX74_003151</name>
</gene>
<dbReference type="PROSITE" id="PS50082">
    <property type="entry name" value="WD_REPEATS_2"/>
    <property type="match status" value="2"/>
</dbReference>
<dbReference type="SUPFAM" id="SSF50978">
    <property type="entry name" value="WD40 repeat-like"/>
    <property type="match status" value="1"/>
</dbReference>
<name>A0AAW1RGS1_9CHLO</name>
<feature type="compositionally biased region" description="Low complexity" evidence="7">
    <location>
        <begin position="298"/>
        <end position="311"/>
    </location>
</feature>
<evidence type="ECO:0000256" key="4">
    <source>
        <dbReference type="PROSITE-ProRule" id="PRU00175"/>
    </source>
</evidence>
<feature type="region of interest" description="Disordered" evidence="7">
    <location>
        <begin position="295"/>
        <end position="321"/>
    </location>
</feature>
<evidence type="ECO:0000256" key="1">
    <source>
        <dbReference type="ARBA" id="ARBA00022723"/>
    </source>
</evidence>
<dbReference type="GO" id="GO:0061630">
    <property type="term" value="F:ubiquitin protein ligase activity"/>
    <property type="evidence" value="ECO:0007669"/>
    <property type="project" value="InterPro"/>
</dbReference>
<feature type="region of interest" description="Disordered" evidence="7">
    <location>
        <begin position="651"/>
        <end position="742"/>
    </location>
</feature>
<dbReference type="Gene3D" id="3.30.40.10">
    <property type="entry name" value="Zinc/RING finger domain, C3HC4 (zinc finger)"/>
    <property type="match status" value="1"/>
</dbReference>
<feature type="coiled-coil region" evidence="6">
    <location>
        <begin position="122"/>
        <end position="186"/>
    </location>
</feature>
<dbReference type="EMBL" id="JALJOS010000011">
    <property type="protein sequence ID" value="KAK9832969.1"/>
    <property type="molecule type" value="Genomic_DNA"/>
</dbReference>
<dbReference type="InterPro" id="IPR003613">
    <property type="entry name" value="Ubox_domain"/>
</dbReference>
<dbReference type="Gene3D" id="2.130.10.10">
    <property type="entry name" value="YVTN repeat-like/Quinoprotein amine dehydrogenase"/>
    <property type="match status" value="1"/>
</dbReference>
<dbReference type="GO" id="GO:0008270">
    <property type="term" value="F:zinc ion binding"/>
    <property type="evidence" value="ECO:0007669"/>
    <property type="project" value="UniProtKB-KW"/>
</dbReference>
<dbReference type="InterPro" id="IPR042755">
    <property type="entry name" value="COP1"/>
</dbReference>
<dbReference type="SMART" id="SM00184">
    <property type="entry name" value="RING"/>
    <property type="match status" value="1"/>
</dbReference>
<feature type="region of interest" description="Disordered" evidence="7">
    <location>
        <begin position="1"/>
        <end position="26"/>
    </location>
</feature>
<dbReference type="PANTHER" id="PTHR44080">
    <property type="entry name" value="E3 UBIQUITIN-PROTEIN LIGASE COP1"/>
    <property type="match status" value="1"/>
</dbReference>
<feature type="compositionally biased region" description="Low complexity" evidence="7">
    <location>
        <begin position="562"/>
        <end position="574"/>
    </location>
</feature>